<accession>A0A9Q1K6F4</accession>
<dbReference type="AlphaFoldDB" id="A0A9Q1K6F4"/>
<dbReference type="PANTHER" id="PTHR31916:SF49">
    <property type="entry name" value="ALKALINE_NEUTRAL INVERTASE C, MITOCHONDRIAL"/>
    <property type="match status" value="1"/>
</dbReference>
<dbReference type="GO" id="GO:0033926">
    <property type="term" value="F:endo-alpha-N-acetylgalactosaminidase activity"/>
    <property type="evidence" value="ECO:0007669"/>
    <property type="project" value="UniProtKB-UniRule"/>
</dbReference>
<evidence type="ECO:0000313" key="6">
    <source>
        <dbReference type="Proteomes" id="UP001153076"/>
    </source>
</evidence>
<comment type="catalytic activity">
    <reaction evidence="4">
        <text>Hydrolysis of terminal non-reducing beta-D-fructofuranoside residues in beta-D-fructofuranosides.</text>
        <dbReference type="EC" id="3.2.1.26"/>
    </reaction>
</comment>
<evidence type="ECO:0000313" key="5">
    <source>
        <dbReference type="EMBL" id="KAJ8437256.1"/>
    </source>
</evidence>
<dbReference type="GO" id="GO:0005987">
    <property type="term" value="P:sucrose catabolic process"/>
    <property type="evidence" value="ECO:0007669"/>
    <property type="project" value="TreeGrafter"/>
</dbReference>
<keyword evidence="1 4" id="KW-0378">Hydrolase</keyword>
<evidence type="ECO:0000256" key="2">
    <source>
        <dbReference type="ARBA" id="ARBA00023277"/>
    </source>
</evidence>
<evidence type="ECO:0000256" key="4">
    <source>
        <dbReference type="RuleBase" id="RU367047"/>
    </source>
</evidence>
<dbReference type="GO" id="GO:0005739">
    <property type="term" value="C:mitochondrion"/>
    <property type="evidence" value="ECO:0007669"/>
    <property type="project" value="TreeGrafter"/>
</dbReference>
<dbReference type="EC" id="3.2.1.26" evidence="4"/>
<reference evidence="5" key="1">
    <citation type="submission" date="2022-04" db="EMBL/GenBank/DDBJ databases">
        <title>Carnegiea gigantea Genome sequencing and assembly v2.</title>
        <authorList>
            <person name="Copetti D."/>
            <person name="Sanderson M.J."/>
            <person name="Burquez A."/>
            <person name="Wojciechowski M.F."/>
        </authorList>
    </citation>
    <scope>NUCLEOTIDE SEQUENCE</scope>
    <source>
        <strain evidence="5">SGP5-SGP5p</strain>
        <tissue evidence="5">Aerial part</tissue>
    </source>
</reference>
<organism evidence="5 6">
    <name type="scientific">Carnegiea gigantea</name>
    <dbReference type="NCBI Taxonomy" id="171969"/>
    <lineage>
        <taxon>Eukaryota</taxon>
        <taxon>Viridiplantae</taxon>
        <taxon>Streptophyta</taxon>
        <taxon>Embryophyta</taxon>
        <taxon>Tracheophyta</taxon>
        <taxon>Spermatophyta</taxon>
        <taxon>Magnoliopsida</taxon>
        <taxon>eudicotyledons</taxon>
        <taxon>Gunneridae</taxon>
        <taxon>Pentapetalae</taxon>
        <taxon>Caryophyllales</taxon>
        <taxon>Cactineae</taxon>
        <taxon>Cactaceae</taxon>
        <taxon>Cactoideae</taxon>
        <taxon>Echinocereeae</taxon>
        <taxon>Carnegiea</taxon>
    </lineage>
</organism>
<name>A0A9Q1K6F4_9CARY</name>
<keyword evidence="3 4" id="KW-0326">Glycosidase</keyword>
<comment type="caution">
    <text evidence="5">The sequence shown here is derived from an EMBL/GenBank/DDBJ whole genome shotgun (WGS) entry which is preliminary data.</text>
</comment>
<proteinExistence type="inferred from homology"/>
<keyword evidence="6" id="KW-1185">Reference proteome</keyword>
<keyword evidence="2 4" id="KW-0119">Carbohydrate metabolism</keyword>
<protein>
    <recommendedName>
        <fullName evidence="4">Alkaline/neutral invertase</fullName>
        <ecNumber evidence="4">3.2.1.26</ecNumber>
    </recommendedName>
</protein>
<dbReference type="Proteomes" id="UP001153076">
    <property type="component" value="Unassembled WGS sequence"/>
</dbReference>
<dbReference type="Pfam" id="PF12899">
    <property type="entry name" value="Glyco_hydro_100"/>
    <property type="match status" value="1"/>
</dbReference>
<dbReference type="GO" id="GO:0004575">
    <property type="term" value="F:sucrose alpha-glucosidase activity"/>
    <property type="evidence" value="ECO:0007669"/>
    <property type="project" value="TreeGrafter"/>
</dbReference>
<sequence>MTTGSLIGMSSVKPCCRILISCRSSPIFGSHLIIDCPSYASRPGPNPRRRYDYCAQTIVANRCRNDPDRRAFCSSGCNGNHVRVFRSFYGSGNVSSGRSSIITHVASDVRNHSTSTASSSSEAQVDEKRFERFYLHGGLNVNVNVKPLVIEGIEDYTELGVEQIENSIGLNTNDIQELGNIKTSPIKRKLSGIEEEAWKLLRSAVVNYCGKPIGTVAANDAADKQQLNYDQVFVRDFVPSAIVFLLNEEGKIVKNFLLQTLQLLSWEKTVDCYRPGQGLMPASFKVRTVSLDGKKGSFEEVLDPDFGESAIGRVAPVDFGLWWIILLRAYGKITGDYSLQERVDVQTGIRMVLNMCLTNGFDMFPTQLVTDGSCMIDRRMGIHGHPLEIQALFYSALRCSREILIVNGTNKSLLAAINARLSALSFHIREYYCVDMMKLNEIYRYKTEEYSSDAINKFNIYPEQIPSWLVDWIPKQGGYFIDNLQPAHMDFRFFTLGNLWSIVSSLGDRKQNKSRLNLIDGKWDDLMADMPLKICYPALECEEWRVITGSDPKNTLWSGLDLDIEDNALAAHNFLEKHSGNHLLQFTLACIKMGQAELAKKAVTLAEKRLSLDQWPEYYDTKKAPFIGKQARLYQTWTLAGYLTSKMLLDNPEAASALTWDEDYGLLKVCSCALSEGGRRKCSHVAMRPEPAV</sequence>
<dbReference type="PANTHER" id="PTHR31916">
    <property type="match status" value="1"/>
</dbReference>
<comment type="function">
    <text evidence="4">Invertase that cleaves sucrose into glucose and fructose.</text>
</comment>
<comment type="similarity">
    <text evidence="4">Belongs to the glycosyl hydrolase 100 family.</text>
</comment>
<dbReference type="EMBL" id="JAKOGI010000310">
    <property type="protein sequence ID" value="KAJ8437256.1"/>
    <property type="molecule type" value="Genomic_DNA"/>
</dbReference>
<dbReference type="SUPFAM" id="SSF48208">
    <property type="entry name" value="Six-hairpin glycosidases"/>
    <property type="match status" value="1"/>
</dbReference>
<evidence type="ECO:0000256" key="3">
    <source>
        <dbReference type="ARBA" id="ARBA00023295"/>
    </source>
</evidence>
<dbReference type="OrthoDB" id="1848038at2759"/>
<dbReference type="InterPro" id="IPR008928">
    <property type="entry name" value="6-hairpin_glycosidase_sf"/>
</dbReference>
<dbReference type="InterPro" id="IPR024746">
    <property type="entry name" value="Glyco_hydro_100"/>
</dbReference>
<gene>
    <name evidence="5" type="ORF">Cgig2_004649</name>
</gene>
<evidence type="ECO:0000256" key="1">
    <source>
        <dbReference type="ARBA" id="ARBA00022801"/>
    </source>
</evidence>